<organism evidence="2 3">
    <name type="scientific">Phomopsis amygdali</name>
    <name type="common">Fusicoccum amygdali</name>
    <dbReference type="NCBI Taxonomy" id="1214568"/>
    <lineage>
        <taxon>Eukaryota</taxon>
        <taxon>Fungi</taxon>
        <taxon>Dikarya</taxon>
        <taxon>Ascomycota</taxon>
        <taxon>Pezizomycotina</taxon>
        <taxon>Sordariomycetes</taxon>
        <taxon>Sordariomycetidae</taxon>
        <taxon>Diaporthales</taxon>
        <taxon>Diaporthaceae</taxon>
        <taxon>Diaporthe</taxon>
    </lineage>
</organism>
<dbReference type="SUPFAM" id="SSF56112">
    <property type="entry name" value="Protein kinase-like (PK-like)"/>
    <property type="match status" value="1"/>
</dbReference>
<accession>A0AAD9SNE1</accession>
<keyword evidence="3" id="KW-1185">Reference proteome</keyword>
<dbReference type="InterPro" id="IPR011009">
    <property type="entry name" value="Kinase-like_dom_sf"/>
</dbReference>
<name>A0AAD9SNE1_PHOAM</name>
<dbReference type="Gene3D" id="1.10.510.10">
    <property type="entry name" value="Transferase(Phosphotransferase) domain 1"/>
    <property type="match status" value="1"/>
</dbReference>
<dbReference type="InterPro" id="IPR002575">
    <property type="entry name" value="Aminoglycoside_PTrfase"/>
</dbReference>
<dbReference type="AlphaFoldDB" id="A0AAD9SNE1"/>
<reference evidence="2" key="1">
    <citation type="submission" date="2023-06" db="EMBL/GenBank/DDBJ databases">
        <authorList>
            <person name="Noh H."/>
        </authorList>
    </citation>
    <scope>NUCLEOTIDE SEQUENCE</scope>
    <source>
        <strain evidence="2">DUCC20226</strain>
    </source>
</reference>
<dbReference type="Pfam" id="PF01636">
    <property type="entry name" value="APH"/>
    <property type="match status" value="1"/>
</dbReference>
<protein>
    <recommendedName>
        <fullName evidence="1">Aminoglycoside phosphotransferase domain-containing protein</fullName>
    </recommendedName>
</protein>
<evidence type="ECO:0000313" key="3">
    <source>
        <dbReference type="Proteomes" id="UP001265746"/>
    </source>
</evidence>
<evidence type="ECO:0000259" key="1">
    <source>
        <dbReference type="Pfam" id="PF01636"/>
    </source>
</evidence>
<feature type="domain" description="Aminoglycoside phosphotransferase" evidence="1">
    <location>
        <begin position="186"/>
        <end position="241"/>
    </location>
</feature>
<comment type="caution">
    <text evidence="2">The sequence shown here is derived from an EMBL/GenBank/DDBJ whole genome shotgun (WGS) entry which is preliminary data.</text>
</comment>
<evidence type="ECO:0000313" key="2">
    <source>
        <dbReference type="EMBL" id="KAK2611641.1"/>
    </source>
</evidence>
<proteinExistence type="predicted"/>
<dbReference type="EMBL" id="JAUJFL010000002">
    <property type="protein sequence ID" value="KAK2611641.1"/>
    <property type="molecule type" value="Genomic_DNA"/>
</dbReference>
<sequence>MPVMARTAPKSSIEILSQEISDEEGMYRIRARQRVHYLTIPTDVFDEDTMSRPNLLIPQLPEFPDTSWTKMRLGRNTDGSLTVTMSDEPLEEVTFTWHEKRIDVLSLPYIKRLKSGVYETRYQGREAIAKIACFGWQIPRLTHETWAYCVLAESQQPDDGRPIAPEILGHLTENGRVIGFLMEKVEGRFACLDDLPRCEALLRRLHNLGDLGLVHGDINRYNFIIRDDSGGSIYLVDFEHAEDYDEKKAQAELESLPAELAEETGRGITRTLVEVRS</sequence>
<dbReference type="Proteomes" id="UP001265746">
    <property type="component" value="Unassembled WGS sequence"/>
</dbReference>
<gene>
    <name evidence="2" type="ORF">N8I77_004971</name>
</gene>